<proteinExistence type="predicted"/>
<dbReference type="SUPFAM" id="SSF55729">
    <property type="entry name" value="Acyl-CoA N-acyltransferases (Nat)"/>
    <property type="match status" value="1"/>
</dbReference>
<feature type="domain" description="N-acetyltransferase" evidence="4">
    <location>
        <begin position="4"/>
        <end position="163"/>
    </location>
</feature>
<dbReference type="AlphaFoldDB" id="A0A9X3BUP3"/>
<keyword evidence="6" id="KW-1185">Reference proteome</keyword>
<dbReference type="Gene3D" id="3.40.630.30">
    <property type="match status" value="1"/>
</dbReference>
<keyword evidence="1" id="KW-0808">Transferase</keyword>
<dbReference type="InterPro" id="IPR016181">
    <property type="entry name" value="Acyl_CoA_acyltransferase"/>
</dbReference>
<feature type="region of interest" description="Disordered" evidence="3">
    <location>
        <begin position="144"/>
        <end position="163"/>
    </location>
</feature>
<organism evidence="5 6">
    <name type="scientific">Mycobacterium yunnanensis</name>
    <dbReference type="NCBI Taxonomy" id="368477"/>
    <lineage>
        <taxon>Bacteria</taxon>
        <taxon>Bacillati</taxon>
        <taxon>Actinomycetota</taxon>
        <taxon>Actinomycetes</taxon>
        <taxon>Mycobacteriales</taxon>
        <taxon>Mycobacteriaceae</taxon>
        <taxon>Mycobacterium</taxon>
    </lineage>
</organism>
<comment type="caution">
    <text evidence="5">The sequence shown here is derived from an EMBL/GenBank/DDBJ whole genome shotgun (WGS) entry which is preliminary data.</text>
</comment>
<evidence type="ECO:0000313" key="6">
    <source>
        <dbReference type="Proteomes" id="UP001141629"/>
    </source>
</evidence>
<accession>A0A9X3BUP3</accession>
<gene>
    <name evidence="5" type="ORF">H7K45_20390</name>
</gene>
<reference evidence="5" key="1">
    <citation type="submission" date="2020-07" db="EMBL/GenBank/DDBJ databases">
        <authorList>
            <person name="Pettersson B.M.F."/>
            <person name="Behra P.R.K."/>
            <person name="Ramesh M."/>
            <person name="Das S."/>
            <person name="Dasgupta S."/>
            <person name="Kirsebom L.A."/>
        </authorList>
    </citation>
    <scope>NUCLEOTIDE SEQUENCE</scope>
    <source>
        <strain evidence="5">DSM 44838</strain>
    </source>
</reference>
<evidence type="ECO:0000259" key="4">
    <source>
        <dbReference type="PROSITE" id="PS51186"/>
    </source>
</evidence>
<reference evidence="5" key="2">
    <citation type="journal article" date="2022" name="BMC Genomics">
        <title>Comparative genome analysis of mycobacteria focusing on tRNA and non-coding RNA.</title>
        <authorList>
            <person name="Behra P.R.K."/>
            <person name="Pettersson B.M.F."/>
            <person name="Ramesh M."/>
            <person name="Das S."/>
            <person name="Dasgupta S."/>
            <person name="Kirsebom L.A."/>
        </authorList>
    </citation>
    <scope>NUCLEOTIDE SEQUENCE</scope>
    <source>
        <strain evidence="5">DSM 44838</strain>
    </source>
</reference>
<evidence type="ECO:0000256" key="1">
    <source>
        <dbReference type="ARBA" id="ARBA00022679"/>
    </source>
</evidence>
<dbReference type="PANTHER" id="PTHR43877:SF1">
    <property type="entry name" value="ACETYLTRANSFERASE"/>
    <property type="match status" value="1"/>
</dbReference>
<dbReference type="CDD" id="cd04301">
    <property type="entry name" value="NAT_SF"/>
    <property type="match status" value="1"/>
</dbReference>
<evidence type="ECO:0000313" key="5">
    <source>
        <dbReference type="EMBL" id="MCV7422914.1"/>
    </source>
</evidence>
<dbReference type="RefSeq" id="WP_263997805.1">
    <property type="nucleotide sequence ID" value="NZ_JACKVK010000011.1"/>
</dbReference>
<dbReference type="InterPro" id="IPR000182">
    <property type="entry name" value="GNAT_dom"/>
</dbReference>
<dbReference type="GO" id="GO:0016747">
    <property type="term" value="F:acyltransferase activity, transferring groups other than amino-acyl groups"/>
    <property type="evidence" value="ECO:0007669"/>
    <property type="project" value="InterPro"/>
</dbReference>
<name>A0A9X3BUP3_9MYCO</name>
<dbReference type="EMBL" id="JACKVK010000011">
    <property type="protein sequence ID" value="MCV7422914.1"/>
    <property type="molecule type" value="Genomic_DNA"/>
</dbReference>
<dbReference type="Proteomes" id="UP001141629">
    <property type="component" value="Unassembled WGS sequence"/>
</dbReference>
<evidence type="ECO:0000256" key="2">
    <source>
        <dbReference type="ARBA" id="ARBA00023315"/>
    </source>
</evidence>
<dbReference type="PANTHER" id="PTHR43877">
    <property type="entry name" value="AMINOALKYLPHOSPHONATE N-ACETYLTRANSFERASE-RELATED-RELATED"/>
    <property type="match status" value="1"/>
</dbReference>
<dbReference type="InterPro" id="IPR050832">
    <property type="entry name" value="Bact_Acetyltransf"/>
</dbReference>
<evidence type="ECO:0000256" key="3">
    <source>
        <dbReference type="SAM" id="MobiDB-lite"/>
    </source>
</evidence>
<keyword evidence="2" id="KW-0012">Acyltransferase</keyword>
<dbReference type="PROSITE" id="PS51186">
    <property type="entry name" value="GNAT"/>
    <property type="match status" value="1"/>
</dbReference>
<sequence>MSAPTVTRLVEADWRAFAALRLRALDDTLGTEDRQYREELAFTASQWRRRLRAHTQFALLDGEDLVGLIGAQRQTVETVYLYSLWLEPQVRGRGLGHDLVSAAVDWACTQGARVVTLRVESGNAAARGIYRRLGFDVVAGEPATDDAAHESAPREITMSRSLG</sequence>
<dbReference type="Pfam" id="PF00583">
    <property type="entry name" value="Acetyltransf_1"/>
    <property type="match status" value="1"/>
</dbReference>
<protein>
    <submittedName>
        <fullName evidence="5">GNAT family N-acetyltransferase</fullName>
    </submittedName>
</protein>